<evidence type="ECO:0000256" key="1">
    <source>
        <dbReference type="ARBA" id="ARBA00022598"/>
    </source>
</evidence>
<evidence type="ECO:0000256" key="2">
    <source>
        <dbReference type="ARBA" id="ARBA00022694"/>
    </source>
</evidence>
<keyword evidence="1 6" id="KW-0436">Ligase</keyword>
<gene>
    <name evidence="6 8" type="primary">tilS</name>
    <name evidence="8" type="ORF">VRS74_12215</name>
</gene>
<evidence type="ECO:0000256" key="4">
    <source>
        <dbReference type="ARBA" id="ARBA00022840"/>
    </source>
</evidence>
<organism evidence="8 9">
    <name type="scientific">Altererythrobacter litoralis</name>
    <dbReference type="NCBI Taxonomy" id="3113904"/>
    <lineage>
        <taxon>Bacteria</taxon>
        <taxon>Pseudomonadati</taxon>
        <taxon>Pseudomonadota</taxon>
        <taxon>Alphaproteobacteria</taxon>
        <taxon>Sphingomonadales</taxon>
        <taxon>Erythrobacteraceae</taxon>
        <taxon>Altererythrobacter</taxon>
    </lineage>
</organism>
<dbReference type="PANTHER" id="PTHR43033:SF5">
    <property type="entry name" value="TRNA(ILE)-LYSIDINE SYNTHETASE"/>
    <property type="match status" value="1"/>
</dbReference>
<dbReference type="RefSeq" id="WP_354145513.1">
    <property type="nucleotide sequence ID" value="NZ_JAZDQV010000015.1"/>
</dbReference>
<comment type="catalytic activity">
    <reaction evidence="5 6">
        <text>cytidine(34) in tRNA(Ile2) + L-lysine + ATP = lysidine(34) in tRNA(Ile2) + AMP + diphosphate + H(+)</text>
        <dbReference type="Rhea" id="RHEA:43744"/>
        <dbReference type="Rhea" id="RHEA-COMP:10625"/>
        <dbReference type="Rhea" id="RHEA-COMP:10670"/>
        <dbReference type="ChEBI" id="CHEBI:15378"/>
        <dbReference type="ChEBI" id="CHEBI:30616"/>
        <dbReference type="ChEBI" id="CHEBI:32551"/>
        <dbReference type="ChEBI" id="CHEBI:33019"/>
        <dbReference type="ChEBI" id="CHEBI:82748"/>
        <dbReference type="ChEBI" id="CHEBI:83665"/>
        <dbReference type="ChEBI" id="CHEBI:456215"/>
        <dbReference type="EC" id="6.3.4.19"/>
    </reaction>
</comment>
<dbReference type="InterPro" id="IPR012094">
    <property type="entry name" value="tRNA_Ile_lys_synt"/>
</dbReference>
<keyword evidence="3 6" id="KW-0547">Nucleotide-binding</keyword>
<evidence type="ECO:0000256" key="3">
    <source>
        <dbReference type="ARBA" id="ARBA00022741"/>
    </source>
</evidence>
<feature type="binding site" evidence="6">
    <location>
        <begin position="16"/>
        <end position="21"/>
    </location>
    <ligand>
        <name>ATP</name>
        <dbReference type="ChEBI" id="CHEBI:30616"/>
    </ligand>
</feature>
<accession>A0ABU7GH90</accession>
<proteinExistence type="inferred from homology"/>
<dbReference type="PANTHER" id="PTHR43033">
    <property type="entry name" value="TRNA(ILE)-LYSIDINE SYNTHASE-RELATED"/>
    <property type="match status" value="1"/>
</dbReference>
<keyword evidence="9" id="KW-1185">Reference proteome</keyword>
<evidence type="ECO:0000313" key="9">
    <source>
        <dbReference type="Proteomes" id="UP001343492"/>
    </source>
</evidence>
<comment type="function">
    <text evidence="6">Ligates lysine onto the cytidine present at position 34 of the AUA codon-specific tRNA(Ile) that contains the anticodon CAU, in an ATP-dependent manner. Cytidine is converted to lysidine, thus changing the amino acid specificity of the tRNA from methionine to isoleucine.</text>
</comment>
<dbReference type="HAMAP" id="MF_01161">
    <property type="entry name" value="tRNA_Ile_lys_synt"/>
    <property type="match status" value="1"/>
</dbReference>
<dbReference type="InterPro" id="IPR014729">
    <property type="entry name" value="Rossmann-like_a/b/a_fold"/>
</dbReference>
<dbReference type="NCBIfam" id="TIGR02432">
    <property type="entry name" value="lysidine_TilS_N"/>
    <property type="match status" value="1"/>
</dbReference>
<dbReference type="Gene3D" id="3.40.50.620">
    <property type="entry name" value="HUPs"/>
    <property type="match status" value="1"/>
</dbReference>
<keyword evidence="6" id="KW-0963">Cytoplasm</keyword>
<evidence type="ECO:0000313" key="8">
    <source>
        <dbReference type="EMBL" id="MEE1878448.1"/>
    </source>
</evidence>
<dbReference type="CDD" id="cd01992">
    <property type="entry name" value="TilS_N"/>
    <property type="match status" value="1"/>
</dbReference>
<dbReference type="SUPFAM" id="SSF52402">
    <property type="entry name" value="Adenine nucleotide alpha hydrolases-like"/>
    <property type="match status" value="1"/>
</dbReference>
<feature type="domain" description="tRNA(Ile)-lysidine/2-thiocytidine synthase N-terminal" evidence="7">
    <location>
        <begin position="12"/>
        <end position="186"/>
    </location>
</feature>
<dbReference type="InterPro" id="IPR012795">
    <property type="entry name" value="tRNA_Ile_lys_synt_N"/>
</dbReference>
<evidence type="ECO:0000256" key="5">
    <source>
        <dbReference type="ARBA" id="ARBA00048539"/>
    </source>
</evidence>
<name>A0ABU7GH90_9SPHN</name>
<keyword evidence="4 6" id="KW-0067">ATP-binding</keyword>
<comment type="domain">
    <text evidence="6">The N-terminal region contains the highly conserved SGGXDS motif, predicted to be a P-loop motif involved in ATP binding.</text>
</comment>
<dbReference type="GO" id="GO:0032267">
    <property type="term" value="F:tRNA(Ile)-lysidine synthase activity"/>
    <property type="evidence" value="ECO:0007669"/>
    <property type="project" value="UniProtKB-EC"/>
</dbReference>
<evidence type="ECO:0000259" key="7">
    <source>
        <dbReference type="Pfam" id="PF01171"/>
    </source>
</evidence>
<comment type="caution">
    <text evidence="8">The sequence shown here is derived from an EMBL/GenBank/DDBJ whole genome shotgun (WGS) entry which is preliminary data.</text>
</comment>
<protein>
    <recommendedName>
        <fullName evidence="6">tRNA(Ile)-lysidine synthase</fullName>
        <ecNumber evidence="6">6.3.4.19</ecNumber>
    </recommendedName>
    <alternativeName>
        <fullName evidence="6">tRNA(Ile)-2-lysyl-cytidine synthase</fullName>
    </alternativeName>
    <alternativeName>
        <fullName evidence="6">tRNA(Ile)-lysidine synthetase</fullName>
    </alternativeName>
</protein>
<dbReference type="InterPro" id="IPR011063">
    <property type="entry name" value="TilS/TtcA_N"/>
</dbReference>
<sequence length="301" mass="32213">MARLGAGSARLGVAVSGGPDSLALLLLAAAARPGAIEAATVDHGLRPESAAEAEMVVALCAELGVPHAVLKVEVAPGNLQQEARLARYRALAEWQQARGIDILLTAHHADDQAETLLMRLNRGSGLGGLAGVRSRGSNPASGGIVLRPLLGWRKEELERIVRDCGVAPARDPSNEDDRFDRARIRKALAAADWLDPAALAQSAAWLADAEAALEHYAQSEWETQVDLANSEIRYCPEPTAPREIRLRVLARALERLGGQPRLSQVAELLDVLERGEGANLAGVLARAEKGLWVLRPEPPRR</sequence>
<dbReference type="Pfam" id="PF01171">
    <property type="entry name" value="ATP_bind_3"/>
    <property type="match status" value="1"/>
</dbReference>
<keyword evidence="2 6" id="KW-0819">tRNA processing</keyword>
<dbReference type="Proteomes" id="UP001343492">
    <property type="component" value="Unassembled WGS sequence"/>
</dbReference>
<reference evidence="8 9" key="1">
    <citation type="submission" date="2024-01" db="EMBL/GenBank/DDBJ databases">
        <title>The genome sequence of Erythrobacteraceae sp. strain 1XM1-14.</title>
        <authorList>
            <person name="Liu Y."/>
        </authorList>
    </citation>
    <scope>NUCLEOTIDE SEQUENCE [LARGE SCALE GENOMIC DNA]</scope>
    <source>
        <strain evidence="8 9">1XM1-14</strain>
    </source>
</reference>
<comment type="similarity">
    <text evidence="6">Belongs to the tRNA(Ile)-lysidine synthase family.</text>
</comment>
<dbReference type="EC" id="6.3.4.19" evidence="6"/>
<evidence type="ECO:0000256" key="6">
    <source>
        <dbReference type="HAMAP-Rule" id="MF_01161"/>
    </source>
</evidence>
<dbReference type="EMBL" id="JAZDQV010000015">
    <property type="protein sequence ID" value="MEE1878448.1"/>
    <property type="molecule type" value="Genomic_DNA"/>
</dbReference>
<comment type="subcellular location">
    <subcellularLocation>
        <location evidence="6">Cytoplasm</location>
    </subcellularLocation>
</comment>